<name>A0A5J4RI30_9ZZZZ</name>
<protein>
    <submittedName>
        <fullName evidence="1">Uncharacterized protein</fullName>
    </submittedName>
</protein>
<evidence type="ECO:0000313" key="1">
    <source>
        <dbReference type="EMBL" id="KAA6333298.1"/>
    </source>
</evidence>
<gene>
    <name evidence="1" type="ORF">EZS27_018275</name>
</gene>
<reference evidence="1" key="1">
    <citation type="submission" date="2019-03" db="EMBL/GenBank/DDBJ databases">
        <title>Single cell metagenomics reveals metabolic interactions within the superorganism composed of flagellate Streblomastix strix and complex community of Bacteroidetes bacteria on its surface.</title>
        <authorList>
            <person name="Treitli S.C."/>
            <person name="Kolisko M."/>
            <person name="Husnik F."/>
            <person name="Keeling P."/>
            <person name="Hampl V."/>
        </authorList>
    </citation>
    <scope>NUCLEOTIDE SEQUENCE</scope>
    <source>
        <strain evidence="1">STM</strain>
    </source>
</reference>
<comment type="caution">
    <text evidence="1">The sequence shown here is derived from an EMBL/GenBank/DDBJ whole genome shotgun (WGS) entry which is preliminary data.</text>
</comment>
<dbReference type="EMBL" id="SNRY01001130">
    <property type="protein sequence ID" value="KAA6333298.1"/>
    <property type="molecule type" value="Genomic_DNA"/>
</dbReference>
<organism evidence="1">
    <name type="scientific">termite gut metagenome</name>
    <dbReference type="NCBI Taxonomy" id="433724"/>
    <lineage>
        <taxon>unclassified sequences</taxon>
        <taxon>metagenomes</taxon>
        <taxon>organismal metagenomes</taxon>
    </lineage>
</organism>
<sequence length="32" mass="3909">MRYFSIKGLQLIKLFHSFAPYEVYSLTHQMKM</sequence>
<dbReference type="AlphaFoldDB" id="A0A5J4RI30"/>
<proteinExistence type="predicted"/>
<accession>A0A5J4RI30</accession>